<organism evidence="2 3">
    <name type="scientific">Vanrija albida</name>
    <dbReference type="NCBI Taxonomy" id="181172"/>
    <lineage>
        <taxon>Eukaryota</taxon>
        <taxon>Fungi</taxon>
        <taxon>Dikarya</taxon>
        <taxon>Basidiomycota</taxon>
        <taxon>Agaricomycotina</taxon>
        <taxon>Tremellomycetes</taxon>
        <taxon>Trichosporonales</taxon>
        <taxon>Trichosporonaceae</taxon>
        <taxon>Vanrija</taxon>
    </lineage>
</organism>
<dbReference type="RefSeq" id="XP_069206559.1">
    <property type="nucleotide sequence ID" value="XM_069356718.1"/>
</dbReference>
<sequence>MWPRYAEFDVAVVHRARDAPGKWERHPSGLVHGGNVGGAVIRHAAHVRRAFDSEYARTSASFRLDVLRQYMYVKYRRSRVHAGPGAEAKLAPLQATYPEYADTFNALRDEMGLGARMSWESAVATGSDEDSAEEGASKAVATLEGTDPQCSGRRSSLAHRLATFASARRELDDWLDEVAVSAKGEGARV</sequence>
<name>A0ABR3PW10_9TREE</name>
<comment type="caution">
    <text evidence="2">The sequence shown here is derived from an EMBL/GenBank/DDBJ whole genome shotgun (WGS) entry which is preliminary data.</text>
</comment>
<evidence type="ECO:0000256" key="1">
    <source>
        <dbReference type="SAM" id="MobiDB-lite"/>
    </source>
</evidence>
<feature type="region of interest" description="Disordered" evidence="1">
    <location>
        <begin position="124"/>
        <end position="152"/>
    </location>
</feature>
<gene>
    <name evidence="2" type="ORF">Q8F55_008321</name>
</gene>
<proteinExistence type="predicted"/>
<dbReference type="EMBL" id="JBBXJM010000006">
    <property type="protein sequence ID" value="KAL1406615.1"/>
    <property type="molecule type" value="Genomic_DNA"/>
</dbReference>
<evidence type="ECO:0000313" key="3">
    <source>
        <dbReference type="Proteomes" id="UP001565368"/>
    </source>
</evidence>
<evidence type="ECO:0000313" key="2">
    <source>
        <dbReference type="EMBL" id="KAL1406615.1"/>
    </source>
</evidence>
<reference evidence="2 3" key="1">
    <citation type="submission" date="2023-08" db="EMBL/GenBank/DDBJ databases">
        <title>Annotated Genome Sequence of Vanrija albida AlHP1.</title>
        <authorList>
            <person name="Herzog R."/>
        </authorList>
    </citation>
    <scope>NUCLEOTIDE SEQUENCE [LARGE SCALE GENOMIC DNA]</scope>
    <source>
        <strain evidence="2 3">AlHP1</strain>
    </source>
</reference>
<dbReference type="Proteomes" id="UP001565368">
    <property type="component" value="Unassembled WGS sequence"/>
</dbReference>
<dbReference type="GeneID" id="95989364"/>
<accession>A0ABR3PW10</accession>
<protein>
    <submittedName>
        <fullName evidence="2">Uncharacterized protein</fullName>
    </submittedName>
</protein>
<keyword evidence="3" id="KW-1185">Reference proteome</keyword>